<dbReference type="SUPFAM" id="SSF58104">
    <property type="entry name" value="Methyl-accepting chemotaxis protein (MCP) signaling domain"/>
    <property type="match status" value="1"/>
</dbReference>
<dbReference type="RefSeq" id="WP_128936271.1">
    <property type="nucleotide sequence ID" value="NZ_RKMK01000113.1"/>
</dbReference>
<reference evidence="7 8" key="1">
    <citation type="submission" date="2018-11" db="EMBL/GenBank/DDBJ databases">
        <title>Bradyrhizobium sp. nov., isolated from effective nodules of peanut in China.</title>
        <authorList>
            <person name="Li Y."/>
        </authorList>
    </citation>
    <scope>NUCLEOTIDE SEQUENCE [LARGE SCALE GENOMIC DNA]</scope>
    <source>
        <strain evidence="7 8">CCBAU 51770</strain>
    </source>
</reference>
<evidence type="ECO:0000313" key="8">
    <source>
        <dbReference type="Proteomes" id="UP000290174"/>
    </source>
</evidence>
<feature type="domain" description="Methyl-accepting transducer" evidence="5">
    <location>
        <begin position="301"/>
        <end position="530"/>
    </location>
</feature>
<proteinExistence type="inferred from homology"/>
<dbReference type="Proteomes" id="UP000290174">
    <property type="component" value="Unassembled WGS sequence"/>
</dbReference>
<dbReference type="SMART" id="SM00283">
    <property type="entry name" value="MA"/>
    <property type="match status" value="1"/>
</dbReference>
<dbReference type="InterPro" id="IPR004089">
    <property type="entry name" value="MCPsignal_dom"/>
</dbReference>
<sequence>MFAKMPIRTKISAVVVGLLLALLATSAFAIWKMQVINAAVIDMQTNWLPSIRVLGELRATTITYRNAVRQHLLNDRAEDKVDFDKRIEQVAERMAQNIAGYEKLISSARERALYDEWRGLWNEYMKGSQEVLRLSRAAVGRFPEEANELNSKTVNPVGLKADKVLTNAIDLNNKGADEAGAEAAAAYNYTFNTVVAIATTAGLVGALVAFFLVRNVSRGIAAIVSPMKALSAGDLSAEVTHQGERTEIGQMADALQVFKEALIAKKEAEEGRAEQERQQAKLQRREMDRLADAFETAVGEIVQTVSSASSQLESSASALRSTAERTQSVATGVAAASNEATTNVQSVASASEELAASVGEVGRQVQESSRIASEAVRQAGITNEQITRLAQAAARIGDVIDLINSIAGQTNLLALNATIEAARAGDAGRGFAVVASEVKALAEQTAKATEEISQQVGSMQDATGKSVAAITDISGTIARMSEIATAVAVAVEQQGAATHEIARNIQQAAQGTGEVSSGVADVQRGAAETGSASAQLLSSAGLLSRNSTRLSDEVANFLRTVRA</sequence>
<dbReference type="PANTHER" id="PTHR32089">
    <property type="entry name" value="METHYL-ACCEPTING CHEMOTAXIS PROTEIN MCPB"/>
    <property type="match status" value="1"/>
</dbReference>
<dbReference type="Gene3D" id="1.10.287.950">
    <property type="entry name" value="Methyl-accepting chemotaxis protein"/>
    <property type="match status" value="1"/>
</dbReference>
<dbReference type="InterPro" id="IPR003660">
    <property type="entry name" value="HAMP_dom"/>
</dbReference>
<dbReference type="SMART" id="SM00304">
    <property type="entry name" value="HAMP"/>
    <property type="match status" value="1"/>
</dbReference>
<evidence type="ECO:0000256" key="4">
    <source>
        <dbReference type="SAM" id="Coils"/>
    </source>
</evidence>
<dbReference type="Gene3D" id="6.10.340.10">
    <property type="match status" value="1"/>
</dbReference>
<evidence type="ECO:0000259" key="5">
    <source>
        <dbReference type="PROSITE" id="PS50111"/>
    </source>
</evidence>
<comment type="caution">
    <text evidence="7">The sequence shown here is derived from an EMBL/GenBank/DDBJ whole genome shotgun (WGS) entry which is preliminary data.</text>
</comment>
<feature type="coiled-coil region" evidence="4">
    <location>
        <begin position="258"/>
        <end position="293"/>
    </location>
</feature>
<gene>
    <name evidence="7" type="ORF">EAS61_41785</name>
</gene>
<dbReference type="PROSITE" id="PS50885">
    <property type="entry name" value="HAMP"/>
    <property type="match status" value="1"/>
</dbReference>
<name>A0A4Q0Q4V0_9BRAD</name>
<dbReference type="Pfam" id="PF00672">
    <property type="entry name" value="HAMP"/>
    <property type="match status" value="1"/>
</dbReference>
<comment type="similarity">
    <text evidence="2">Belongs to the methyl-accepting chemotaxis (MCP) protein family.</text>
</comment>
<dbReference type="Pfam" id="PF12729">
    <property type="entry name" value="4HB_MCP_1"/>
    <property type="match status" value="1"/>
</dbReference>
<dbReference type="EMBL" id="RKMK01000113">
    <property type="protein sequence ID" value="RXG83583.1"/>
    <property type="molecule type" value="Genomic_DNA"/>
</dbReference>
<dbReference type="PANTHER" id="PTHR32089:SF112">
    <property type="entry name" value="LYSOZYME-LIKE PROTEIN-RELATED"/>
    <property type="match status" value="1"/>
</dbReference>
<protein>
    <submittedName>
        <fullName evidence="7">Methyl-accepting chemotaxis protein</fullName>
    </submittedName>
</protein>
<organism evidence="7 8">
    <name type="scientific">Bradyrhizobium zhanjiangense</name>
    <dbReference type="NCBI Taxonomy" id="1325107"/>
    <lineage>
        <taxon>Bacteria</taxon>
        <taxon>Pseudomonadati</taxon>
        <taxon>Pseudomonadota</taxon>
        <taxon>Alphaproteobacteria</taxon>
        <taxon>Hyphomicrobiales</taxon>
        <taxon>Nitrobacteraceae</taxon>
        <taxon>Bradyrhizobium</taxon>
    </lineage>
</organism>
<evidence type="ECO:0000256" key="1">
    <source>
        <dbReference type="ARBA" id="ARBA00023224"/>
    </source>
</evidence>
<evidence type="ECO:0000256" key="3">
    <source>
        <dbReference type="PROSITE-ProRule" id="PRU00284"/>
    </source>
</evidence>
<accession>A0A4Q0Q4V0</accession>
<dbReference type="SUPFAM" id="SSF158472">
    <property type="entry name" value="HAMP domain-like"/>
    <property type="match status" value="1"/>
</dbReference>
<dbReference type="AlphaFoldDB" id="A0A4Q0Q4V0"/>
<keyword evidence="4" id="KW-0175">Coiled coil</keyword>
<dbReference type="GO" id="GO:0016020">
    <property type="term" value="C:membrane"/>
    <property type="evidence" value="ECO:0007669"/>
    <property type="project" value="InterPro"/>
</dbReference>
<evidence type="ECO:0000259" key="6">
    <source>
        <dbReference type="PROSITE" id="PS50885"/>
    </source>
</evidence>
<dbReference type="PROSITE" id="PS50111">
    <property type="entry name" value="CHEMOTAXIS_TRANSDUC_2"/>
    <property type="match status" value="1"/>
</dbReference>
<dbReference type="InterPro" id="IPR024478">
    <property type="entry name" value="HlyB_4HB_MCP"/>
</dbReference>
<evidence type="ECO:0000256" key="2">
    <source>
        <dbReference type="ARBA" id="ARBA00029447"/>
    </source>
</evidence>
<evidence type="ECO:0000313" key="7">
    <source>
        <dbReference type="EMBL" id="RXG83583.1"/>
    </source>
</evidence>
<keyword evidence="1 3" id="KW-0807">Transducer</keyword>
<dbReference type="Pfam" id="PF00015">
    <property type="entry name" value="MCPsignal"/>
    <property type="match status" value="1"/>
</dbReference>
<feature type="domain" description="HAMP" evidence="6">
    <location>
        <begin position="214"/>
        <end position="267"/>
    </location>
</feature>
<dbReference type="GO" id="GO:0007165">
    <property type="term" value="P:signal transduction"/>
    <property type="evidence" value="ECO:0007669"/>
    <property type="project" value="UniProtKB-KW"/>
</dbReference>